<evidence type="ECO:0000256" key="6">
    <source>
        <dbReference type="ARBA" id="ARBA00056447"/>
    </source>
</evidence>
<dbReference type="GO" id="GO:0000977">
    <property type="term" value="F:RNA polymerase II transcription regulatory region sequence-specific DNA binding"/>
    <property type="evidence" value="ECO:0007669"/>
    <property type="project" value="TreeGrafter"/>
</dbReference>
<organism evidence="9 10">
    <name type="scientific">Asparagus officinalis</name>
    <name type="common">Garden asparagus</name>
    <dbReference type="NCBI Taxonomy" id="4686"/>
    <lineage>
        <taxon>Eukaryota</taxon>
        <taxon>Viridiplantae</taxon>
        <taxon>Streptophyta</taxon>
        <taxon>Embryophyta</taxon>
        <taxon>Tracheophyta</taxon>
        <taxon>Spermatophyta</taxon>
        <taxon>Magnoliopsida</taxon>
        <taxon>Liliopsida</taxon>
        <taxon>Asparagales</taxon>
        <taxon>Asparagaceae</taxon>
        <taxon>Asparagoideae</taxon>
        <taxon>Asparagus</taxon>
    </lineage>
</organism>
<protein>
    <recommendedName>
        <fullName evidence="7">Protein IRON-RELATED TRANSCRIPTION FACTOR 2</fullName>
    </recommendedName>
</protein>
<evidence type="ECO:0000256" key="3">
    <source>
        <dbReference type="ARBA" id="ARBA00023125"/>
    </source>
</evidence>
<dbReference type="InterPro" id="IPR015660">
    <property type="entry name" value="MASH1/Ascl1a-like"/>
</dbReference>
<dbReference type="GO" id="GO:0000981">
    <property type="term" value="F:DNA-binding transcription factor activity, RNA polymerase II-specific"/>
    <property type="evidence" value="ECO:0007669"/>
    <property type="project" value="TreeGrafter"/>
</dbReference>
<dbReference type="GO" id="GO:0046983">
    <property type="term" value="F:protein dimerization activity"/>
    <property type="evidence" value="ECO:0007669"/>
    <property type="project" value="InterPro"/>
</dbReference>
<comment type="similarity">
    <text evidence="1">Belongs to the bHLH protein family.</text>
</comment>
<dbReference type="GO" id="GO:1990641">
    <property type="term" value="P:response to iron ion starvation"/>
    <property type="evidence" value="ECO:0007669"/>
    <property type="project" value="EnsemblPlants"/>
</dbReference>
<keyword evidence="4" id="KW-0804">Transcription</keyword>
<accession>A0A5P1ECF3</accession>
<dbReference type="Proteomes" id="UP000243459">
    <property type="component" value="Chromosome 7"/>
</dbReference>
<dbReference type="GO" id="GO:0010104">
    <property type="term" value="P:regulation of ethylene-activated signaling pathway"/>
    <property type="evidence" value="ECO:0007669"/>
    <property type="project" value="EnsemblPlants"/>
</dbReference>
<proteinExistence type="inferred from homology"/>
<evidence type="ECO:0000256" key="5">
    <source>
        <dbReference type="ARBA" id="ARBA00023242"/>
    </source>
</evidence>
<dbReference type="AlphaFoldDB" id="A0A5P1ECF3"/>
<dbReference type="GO" id="GO:0090575">
    <property type="term" value="C:RNA polymerase II transcription regulator complex"/>
    <property type="evidence" value="ECO:0007669"/>
    <property type="project" value="TreeGrafter"/>
</dbReference>
<evidence type="ECO:0000256" key="4">
    <source>
        <dbReference type="ARBA" id="ARBA00023163"/>
    </source>
</evidence>
<dbReference type="PANTHER" id="PTHR13935">
    <property type="entry name" value="ACHAETE-SCUTE TRANSCRIPTION FACTOR-RELATED"/>
    <property type="match status" value="1"/>
</dbReference>
<dbReference type="GO" id="GO:0046686">
    <property type="term" value="P:response to cadmium ion"/>
    <property type="evidence" value="ECO:0007669"/>
    <property type="project" value="EnsemblPlants"/>
</dbReference>
<evidence type="ECO:0000313" key="10">
    <source>
        <dbReference type="Proteomes" id="UP000243459"/>
    </source>
</evidence>
<keyword evidence="5" id="KW-0539">Nucleus</keyword>
<evidence type="ECO:0000256" key="7">
    <source>
        <dbReference type="ARBA" id="ARBA00074844"/>
    </source>
</evidence>
<dbReference type="EMBL" id="CM007387">
    <property type="protein sequence ID" value="ONK63548.1"/>
    <property type="molecule type" value="Genomic_DNA"/>
</dbReference>
<dbReference type="GO" id="GO:0046685">
    <property type="term" value="P:response to arsenic-containing substance"/>
    <property type="evidence" value="ECO:0007669"/>
    <property type="project" value="EnsemblPlants"/>
</dbReference>
<dbReference type="SMART" id="SM00353">
    <property type="entry name" value="HLH"/>
    <property type="match status" value="1"/>
</dbReference>
<dbReference type="GO" id="GO:0009723">
    <property type="term" value="P:response to ethylene"/>
    <property type="evidence" value="ECO:0007669"/>
    <property type="project" value="EnsemblPlants"/>
</dbReference>
<keyword evidence="10" id="KW-1185">Reference proteome</keyword>
<dbReference type="Pfam" id="PF00010">
    <property type="entry name" value="HLH"/>
    <property type="match status" value="1"/>
</dbReference>
<gene>
    <name evidence="9" type="ORF">A4U43_C07F16360</name>
</gene>
<feature type="domain" description="BHLH" evidence="8">
    <location>
        <begin position="74"/>
        <end position="126"/>
    </location>
</feature>
<keyword evidence="2" id="KW-0805">Transcription regulation</keyword>
<evidence type="ECO:0000256" key="2">
    <source>
        <dbReference type="ARBA" id="ARBA00023015"/>
    </source>
</evidence>
<reference evidence="10" key="1">
    <citation type="journal article" date="2017" name="Nat. Commun.">
        <title>The asparagus genome sheds light on the origin and evolution of a young Y chromosome.</title>
        <authorList>
            <person name="Harkess A."/>
            <person name="Zhou J."/>
            <person name="Xu C."/>
            <person name="Bowers J.E."/>
            <person name="Van der Hulst R."/>
            <person name="Ayyampalayam S."/>
            <person name="Mercati F."/>
            <person name="Riccardi P."/>
            <person name="McKain M.R."/>
            <person name="Kakrana A."/>
            <person name="Tang H."/>
            <person name="Ray J."/>
            <person name="Groenendijk J."/>
            <person name="Arikit S."/>
            <person name="Mathioni S.M."/>
            <person name="Nakano M."/>
            <person name="Shan H."/>
            <person name="Telgmann-Rauber A."/>
            <person name="Kanno A."/>
            <person name="Yue Z."/>
            <person name="Chen H."/>
            <person name="Li W."/>
            <person name="Chen Y."/>
            <person name="Xu X."/>
            <person name="Zhang Y."/>
            <person name="Luo S."/>
            <person name="Chen H."/>
            <person name="Gao J."/>
            <person name="Mao Z."/>
            <person name="Pires J.C."/>
            <person name="Luo M."/>
            <person name="Kudrna D."/>
            <person name="Wing R.A."/>
            <person name="Meyers B.C."/>
            <person name="Yi K."/>
            <person name="Kong H."/>
            <person name="Lavrijsen P."/>
            <person name="Sunseri F."/>
            <person name="Falavigna A."/>
            <person name="Ye Y."/>
            <person name="Leebens-Mack J.H."/>
            <person name="Chen G."/>
        </authorList>
    </citation>
    <scope>NUCLEOTIDE SEQUENCE [LARGE SCALE GENOMIC DNA]</scope>
    <source>
        <strain evidence="10">cv. DH0086</strain>
    </source>
</reference>
<dbReference type="SUPFAM" id="SSF47459">
    <property type="entry name" value="HLH, helix-loop-helix DNA-binding domain"/>
    <property type="match status" value="1"/>
</dbReference>
<comment type="function">
    <text evidence="6">Transcription activator that binds to the DNA motif 5'-CACGTGG-3' in the promoter of iron (Fe) deficiency-inducible genes as well as of genes involved in iron homeostasis, thus contributing to basal tolerance to iron deficiency, iron uptake from soil and iron transport, particularly during seed maturation and germination. Promotes the accumulation of mugineic acid family phytosiderophores (MAs). Required for ethylene-mediated signaling during iron deficiency responses. Improves growth and yield, especially in calcareous soil with low iron availability. Promotes iron concentration in shoots and grain.</text>
</comment>
<dbReference type="Gramene" id="ONK63548">
    <property type="protein sequence ID" value="ONK63548"/>
    <property type="gene ID" value="A4U43_C07F16360"/>
</dbReference>
<evidence type="ECO:0000313" key="9">
    <source>
        <dbReference type="EMBL" id="ONK63548.1"/>
    </source>
</evidence>
<evidence type="ECO:0000256" key="1">
    <source>
        <dbReference type="ARBA" id="ARBA00005510"/>
    </source>
</evidence>
<dbReference type="FunFam" id="4.10.280.10:FF:000074">
    <property type="entry name" value="Transcription factor ORG2"/>
    <property type="match status" value="1"/>
</dbReference>
<dbReference type="InterPro" id="IPR036638">
    <property type="entry name" value="HLH_DNA-bd_sf"/>
</dbReference>
<evidence type="ECO:0000259" key="8">
    <source>
        <dbReference type="PROSITE" id="PS50888"/>
    </source>
</evidence>
<dbReference type="GO" id="GO:0045893">
    <property type="term" value="P:positive regulation of DNA-templated transcription"/>
    <property type="evidence" value="ECO:0007669"/>
    <property type="project" value="EnsemblPlants"/>
</dbReference>
<name>A0A5P1ECF3_ASPOF</name>
<dbReference type="PANTHER" id="PTHR13935:SF41">
    <property type="entry name" value="TRANSCRIPTION FACTOR ORG2-RELATED"/>
    <property type="match status" value="1"/>
</dbReference>
<dbReference type="Gene3D" id="4.10.280.10">
    <property type="entry name" value="Helix-loop-helix DNA-binding domain"/>
    <property type="match status" value="1"/>
</dbReference>
<dbReference type="OMA" id="THNANER"/>
<keyword evidence="3" id="KW-0238">DNA-binding</keyword>
<sequence>MLPLSPTTFPTFDWQLDQEHMIHEIPLQDLFASYNLNEGDISHNSSISSPHLPDFEYEDIEDSIIKTSKLSNSMKKSTHNEYERDRRKKLNKLYSSLRELLPEKDQRKKLSIPCTIAHVLEYIPKLQKHIKRLQRKKEELLSRVPSNDYSSICNKERMINPVISAVFLSKKEIMIQICILNKQSAATPFSKVVNILEREGFRLLNATTLTTHDDKTIYSLHLQAKEAMRMENQNFFEQLVNFLNE</sequence>
<dbReference type="PROSITE" id="PS50888">
    <property type="entry name" value="BHLH"/>
    <property type="match status" value="1"/>
</dbReference>
<dbReference type="GO" id="GO:0071731">
    <property type="term" value="P:response to nitric oxide"/>
    <property type="evidence" value="ECO:0007669"/>
    <property type="project" value="EnsemblPlants"/>
</dbReference>
<dbReference type="OrthoDB" id="6106870at2759"/>
<dbReference type="InterPro" id="IPR011598">
    <property type="entry name" value="bHLH_dom"/>
</dbReference>
<dbReference type="GO" id="GO:1900706">
    <property type="term" value="P:positive regulation of siderophore biosynthetic process"/>
    <property type="evidence" value="ECO:0007669"/>
    <property type="project" value="EnsemblPlants"/>
</dbReference>